<dbReference type="InterPro" id="IPR009061">
    <property type="entry name" value="DNA-bd_dom_put_sf"/>
</dbReference>
<dbReference type="PANTHER" id="PTHR10947:SF0">
    <property type="entry name" value="PHENYLALANINE--TRNA LIGASE BETA SUBUNIT"/>
    <property type="match status" value="1"/>
</dbReference>
<dbReference type="FunFam" id="3.30.930.10:FF:000022">
    <property type="entry name" value="Phenylalanine--tRNA ligase beta subunit"/>
    <property type="match status" value="1"/>
</dbReference>
<evidence type="ECO:0000259" key="18">
    <source>
        <dbReference type="PROSITE" id="PS51447"/>
    </source>
</evidence>
<evidence type="ECO:0000256" key="15">
    <source>
        <dbReference type="HAMAP-Rule" id="MF_00283"/>
    </source>
</evidence>
<evidence type="ECO:0000256" key="4">
    <source>
        <dbReference type="ARBA" id="ARBA00022490"/>
    </source>
</evidence>
<keyword evidence="10 15" id="KW-0460">Magnesium</keyword>
<dbReference type="InterPro" id="IPR004532">
    <property type="entry name" value="Phe-tRNA-ligase_IIc_bsu_bact"/>
</dbReference>
<feature type="binding site" evidence="15">
    <location>
        <position position="467"/>
    </location>
    <ligand>
        <name>Mg(2+)</name>
        <dbReference type="ChEBI" id="CHEBI:18420"/>
        <note>shared with alpha subunit</note>
    </ligand>
</feature>
<evidence type="ECO:0000256" key="14">
    <source>
        <dbReference type="ARBA" id="ARBA00049255"/>
    </source>
</evidence>
<dbReference type="FunFam" id="2.40.50.140:FF:000045">
    <property type="entry name" value="Phenylalanine--tRNA ligase beta subunit"/>
    <property type="match status" value="1"/>
</dbReference>
<comment type="subcellular location">
    <subcellularLocation>
        <location evidence="1 15">Cytoplasm</location>
    </subcellularLocation>
</comment>
<keyword evidence="4 15" id="KW-0963">Cytoplasm</keyword>
<dbReference type="SUPFAM" id="SSF50249">
    <property type="entry name" value="Nucleic acid-binding proteins"/>
    <property type="match status" value="1"/>
</dbReference>
<protein>
    <recommendedName>
        <fullName evidence="15">Phenylalanine--tRNA ligase beta subunit</fullName>
        <ecNumber evidence="15">6.1.1.20</ecNumber>
    </recommendedName>
    <alternativeName>
        <fullName evidence="15">Phenylalanyl-tRNA synthetase beta subunit</fullName>
        <shortName evidence="15">PheRS</shortName>
    </alternativeName>
</protein>
<reference evidence="20 21" key="1">
    <citation type="submission" date="2016-10" db="EMBL/GenBank/DDBJ databases">
        <authorList>
            <person name="de Groot N.N."/>
        </authorList>
    </citation>
    <scope>NUCLEOTIDE SEQUENCE [LARGE SCALE GENOMIC DNA]</scope>
    <source>
        <strain evidence="21">P4B,CCM 7963,CECT 7998,DSM 25260,IBRC-M 10614,KCTC 13821</strain>
    </source>
</reference>
<dbReference type="CDD" id="cd02796">
    <property type="entry name" value="tRNA_bind_bactPheRS"/>
    <property type="match status" value="1"/>
</dbReference>
<feature type="domain" description="FDX-ACB" evidence="18">
    <location>
        <begin position="712"/>
        <end position="805"/>
    </location>
</feature>
<comment type="catalytic activity">
    <reaction evidence="14 15">
        <text>tRNA(Phe) + L-phenylalanine + ATP = L-phenylalanyl-tRNA(Phe) + AMP + diphosphate + H(+)</text>
        <dbReference type="Rhea" id="RHEA:19413"/>
        <dbReference type="Rhea" id="RHEA-COMP:9668"/>
        <dbReference type="Rhea" id="RHEA-COMP:9699"/>
        <dbReference type="ChEBI" id="CHEBI:15378"/>
        <dbReference type="ChEBI" id="CHEBI:30616"/>
        <dbReference type="ChEBI" id="CHEBI:33019"/>
        <dbReference type="ChEBI" id="CHEBI:58095"/>
        <dbReference type="ChEBI" id="CHEBI:78442"/>
        <dbReference type="ChEBI" id="CHEBI:78531"/>
        <dbReference type="ChEBI" id="CHEBI:456215"/>
        <dbReference type="EC" id="6.1.1.20"/>
    </reaction>
</comment>
<keyword evidence="5 16" id="KW-0820">tRNA-binding</keyword>
<dbReference type="InterPro" id="IPR033714">
    <property type="entry name" value="tRNA_bind_bactPheRS"/>
</dbReference>
<comment type="subunit">
    <text evidence="3 15">Tetramer of two alpha and two beta subunits.</text>
</comment>
<dbReference type="EC" id="6.1.1.20" evidence="15"/>
<evidence type="ECO:0000256" key="13">
    <source>
        <dbReference type="ARBA" id="ARBA00023146"/>
    </source>
</evidence>
<evidence type="ECO:0000259" key="17">
    <source>
        <dbReference type="PROSITE" id="PS50886"/>
    </source>
</evidence>
<keyword evidence="21" id="KW-1185">Reference proteome</keyword>
<keyword evidence="8 15" id="KW-0547">Nucleotide-binding</keyword>
<evidence type="ECO:0000259" key="19">
    <source>
        <dbReference type="PROSITE" id="PS51483"/>
    </source>
</evidence>
<dbReference type="InterPro" id="IPR002547">
    <property type="entry name" value="tRNA-bd_dom"/>
</dbReference>
<dbReference type="NCBIfam" id="NF045760">
    <property type="entry name" value="YtpR"/>
    <property type="match status" value="1"/>
</dbReference>
<dbReference type="SMART" id="SM00873">
    <property type="entry name" value="B3_4"/>
    <property type="match status" value="1"/>
</dbReference>
<dbReference type="HAMAP" id="MF_00283">
    <property type="entry name" value="Phe_tRNA_synth_beta1"/>
    <property type="match status" value="1"/>
</dbReference>
<dbReference type="Gene3D" id="3.30.56.10">
    <property type="match status" value="2"/>
</dbReference>
<keyword evidence="9 15" id="KW-0067">ATP-binding</keyword>
<dbReference type="Gene3D" id="3.30.930.10">
    <property type="entry name" value="Bira Bifunctional Protein, Domain 2"/>
    <property type="match status" value="1"/>
</dbReference>
<keyword evidence="6 15" id="KW-0436">Ligase</keyword>
<dbReference type="GO" id="GO:0005524">
    <property type="term" value="F:ATP binding"/>
    <property type="evidence" value="ECO:0007669"/>
    <property type="project" value="UniProtKB-UniRule"/>
</dbReference>
<evidence type="ECO:0000256" key="7">
    <source>
        <dbReference type="ARBA" id="ARBA00022723"/>
    </source>
</evidence>
<dbReference type="Pfam" id="PF03484">
    <property type="entry name" value="B5"/>
    <property type="match status" value="1"/>
</dbReference>
<evidence type="ECO:0000256" key="3">
    <source>
        <dbReference type="ARBA" id="ARBA00011209"/>
    </source>
</evidence>
<dbReference type="GO" id="GO:0016740">
    <property type="term" value="F:transferase activity"/>
    <property type="evidence" value="ECO:0007669"/>
    <property type="project" value="UniProtKB-ARBA"/>
</dbReference>
<evidence type="ECO:0000256" key="6">
    <source>
        <dbReference type="ARBA" id="ARBA00022598"/>
    </source>
</evidence>
<dbReference type="FunFam" id="3.50.40.10:FF:000001">
    <property type="entry name" value="Phenylalanine--tRNA ligase beta subunit"/>
    <property type="match status" value="1"/>
</dbReference>
<dbReference type="SUPFAM" id="SSF55681">
    <property type="entry name" value="Class II aaRS and biotin synthetases"/>
    <property type="match status" value="1"/>
</dbReference>
<keyword evidence="12 15" id="KW-0648">Protein biosynthesis</keyword>
<feature type="domain" description="TRNA-binding" evidence="17">
    <location>
        <begin position="40"/>
        <end position="154"/>
    </location>
</feature>
<evidence type="ECO:0000256" key="5">
    <source>
        <dbReference type="ARBA" id="ARBA00022555"/>
    </source>
</evidence>
<dbReference type="Gene3D" id="2.40.50.140">
    <property type="entry name" value="Nucleic acid-binding proteins"/>
    <property type="match status" value="1"/>
</dbReference>
<evidence type="ECO:0000256" key="9">
    <source>
        <dbReference type="ARBA" id="ARBA00022840"/>
    </source>
</evidence>
<dbReference type="Proteomes" id="UP000199017">
    <property type="component" value="Unassembled WGS sequence"/>
</dbReference>
<keyword evidence="7 15" id="KW-0479">Metal-binding</keyword>
<dbReference type="EMBL" id="FNDU01000002">
    <property type="protein sequence ID" value="SDH75513.1"/>
    <property type="molecule type" value="Genomic_DNA"/>
</dbReference>
<dbReference type="PROSITE" id="PS51447">
    <property type="entry name" value="FDX_ACB"/>
    <property type="match status" value="1"/>
</dbReference>
<evidence type="ECO:0000256" key="16">
    <source>
        <dbReference type="PROSITE-ProRule" id="PRU00209"/>
    </source>
</evidence>
<name>A0A1G8F053_9BACI</name>
<dbReference type="FunFam" id="3.30.70.380:FF:000001">
    <property type="entry name" value="Phenylalanine--tRNA ligase beta subunit"/>
    <property type="match status" value="1"/>
</dbReference>
<dbReference type="InterPro" id="IPR020825">
    <property type="entry name" value="Phe-tRNA_synthase-like_B3/B4"/>
</dbReference>
<dbReference type="FunFam" id="3.30.56.10:FF:000002">
    <property type="entry name" value="Phenylalanine--tRNA ligase beta subunit"/>
    <property type="match status" value="1"/>
</dbReference>
<dbReference type="CDD" id="cd00769">
    <property type="entry name" value="PheRS_beta_core"/>
    <property type="match status" value="1"/>
</dbReference>
<dbReference type="Pfam" id="PF17759">
    <property type="entry name" value="tRNA_synthFbeta"/>
    <property type="match status" value="1"/>
</dbReference>
<dbReference type="SMART" id="SM00896">
    <property type="entry name" value="FDX-ACB"/>
    <property type="match status" value="1"/>
</dbReference>
<dbReference type="SUPFAM" id="SSF46955">
    <property type="entry name" value="Putative DNA-binding domain"/>
    <property type="match status" value="1"/>
</dbReference>
<dbReference type="NCBIfam" id="TIGR00472">
    <property type="entry name" value="pheT_bact"/>
    <property type="match status" value="1"/>
</dbReference>
<feature type="domain" description="B5" evidence="19">
    <location>
        <begin position="408"/>
        <end position="483"/>
    </location>
</feature>
<evidence type="ECO:0000256" key="2">
    <source>
        <dbReference type="ARBA" id="ARBA00008653"/>
    </source>
</evidence>
<evidence type="ECO:0000256" key="12">
    <source>
        <dbReference type="ARBA" id="ARBA00022917"/>
    </source>
</evidence>
<dbReference type="SMART" id="SM00874">
    <property type="entry name" value="B5"/>
    <property type="match status" value="1"/>
</dbReference>
<dbReference type="GO" id="GO:0004826">
    <property type="term" value="F:phenylalanine-tRNA ligase activity"/>
    <property type="evidence" value="ECO:0007669"/>
    <property type="project" value="UniProtKB-UniRule"/>
</dbReference>
<dbReference type="OrthoDB" id="9805455at2"/>
<evidence type="ECO:0000313" key="21">
    <source>
        <dbReference type="Proteomes" id="UP000199017"/>
    </source>
</evidence>
<evidence type="ECO:0000256" key="1">
    <source>
        <dbReference type="ARBA" id="ARBA00004496"/>
    </source>
</evidence>
<dbReference type="SUPFAM" id="SSF56037">
    <property type="entry name" value="PheT/TilS domain"/>
    <property type="match status" value="1"/>
</dbReference>
<dbReference type="AlphaFoldDB" id="A0A1G8F053"/>
<organism evidence="20 21">
    <name type="scientific">Alteribacillus bidgolensis</name>
    <dbReference type="NCBI Taxonomy" id="930129"/>
    <lineage>
        <taxon>Bacteria</taxon>
        <taxon>Bacillati</taxon>
        <taxon>Bacillota</taxon>
        <taxon>Bacilli</taxon>
        <taxon>Bacillales</taxon>
        <taxon>Bacillaceae</taxon>
        <taxon>Alteribacillus</taxon>
    </lineage>
</organism>
<evidence type="ECO:0000256" key="10">
    <source>
        <dbReference type="ARBA" id="ARBA00022842"/>
    </source>
</evidence>
<dbReference type="InterPro" id="IPR036690">
    <property type="entry name" value="Fdx_antiC-bd_sf"/>
</dbReference>
<dbReference type="InterPro" id="IPR041616">
    <property type="entry name" value="PheRS_beta_core"/>
</dbReference>
<dbReference type="Gene3D" id="3.30.70.380">
    <property type="entry name" value="Ferrodoxin-fold anticodon-binding domain"/>
    <property type="match status" value="1"/>
</dbReference>
<accession>A0A1G8F053</accession>
<dbReference type="PROSITE" id="PS51483">
    <property type="entry name" value="B5"/>
    <property type="match status" value="1"/>
</dbReference>
<gene>
    <name evidence="15" type="primary">pheT</name>
    <name evidence="20" type="ORF">SAMN05216352_102459</name>
</gene>
<dbReference type="Pfam" id="PF01588">
    <property type="entry name" value="tRNA_bind"/>
    <property type="match status" value="1"/>
</dbReference>
<dbReference type="SUPFAM" id="SSF54991">
    <property type="entry name" value="Anticodon-binding domain of PheRS"/>
    <property type="match status" value="1"/>
</dbReference>
<dbReference type="STRING" id="930129.SAMN05216352_102459"/>
<dbReference type="GO" id="GO:0009328">
    <property type="term" value="C:phenylalanine-tRNA ligase complex"/>
    <property type="evidence" value="ECO:0007669"/>
    <property type="project" value="TreeGrafter"/>
</dbReference>
<dbReference type="InterPro" id="IPR012340">
    <property type="entry name" value="NA-bd_OB-fold"/>
</dbReference>
<evidence type="ECO:0000256" key="8">
    <source>
        <dbReference type="ARBA" id="ARBA00022741"/>
    </source>
</evidence>
<keyword evidence="13 15" id="KW-0030">Aminoacyl-tRNA synthetase</keyword>
<dbReference type="PANTHER" id="PTHR10947">
    <property type="entry name" value="PHENYLALANYL-TRNA SYNTHETASE BETA CHAIN AND LEUCINE-RICH REPEAT-CONTAINING PROTEIN 47"/>
    <property type="match status" value="1"/>
</dbReference>
<dbReference type="Pfam" id="PF03147">
    <property type="entry name" value="FDX-ACB"/>
    <property type="match status" value="1"/>
</dbReference>
<dbReference type="InterPro" id="IPR005147">
    <property type="entry name" value="tRNA_synthase_B5-dom"/>
</dbReference>
<dbReference type="Pfam" id="PF03483">
    <property type="entry name" value="B3_4"/>
    <property type="match status" value="1"/>
</dbReference>
<feature type="binding site" evidence="15">
    <location>
        <position position="461"/>
    </location>
    <ligand>
        <name>Mg(2+)</name>
        <dbReference type="ChEBI" id="CHEBI:18420"/>
        <note>shared with alpha subunit</note>
    </ligand>
</feature>
<proteinExistence type="inferred from homology"/>
<evidence type="ECO:0000256" key="11">
    <source>
        <dbReference type="ARBA" id="ARBA00022884"/>
    </source>
</evidence>
<dbReference type="GO" id="GO:0140096">
    <property type="term" value="F:catalytic activity, acting on a protein"/>
    <property type="evidence" value="ECO:0007669"/>
    <property type="project" value="UniProtKB-ARBA"/>
</dbReference>
<dbReference type="InterPro" id="IPR005121">
    <property type="entry name" value="Fdx_antiC-bd"/>
</dbReference>
<dbReference type="RefSeq" id="WP_091581884.1">
    <property type="nucleotide sequence ID" value="NZ_FNDU01000002.1"/>
</dbReference>
<dbReference type="InterPro" id="IPR005146">
    <property type="entry name" value="B3/B4_tRNA-bd"/>
</dbReference>
<dbReference type="GO" id="GO:0000049">
    <property type="term" value="F:tRNA binding"/>
    <property type="evidence" value="ECO:0007669"/>
    <property type="project" value="UniProtKB-UniRule"/>
</dbReference>
<evidence type="ECO:0000313" key="20">
    <source>
        <dbReference type="EMBL" id="SDH75513.1"/>
    </source>
</evidence>
<keyword evidence="11 16" id="KW-0694">RNA-binding</keyword>
<dbReference type="InterPro" id="IPR045060">
    <property type="entry name" value="Phe-tRNA-ligase_IIc_bsu"/>
</dbReference>
<dbReference type="InterPro" id="IPR045864">
    <property type="entry name" value="aa-tRNA-synth_II/BPL/LPL"/>
</dbReference>
<dbReference type="GO" id="GO:0006432">
    <property type="term" value="P:phenylalanyl-tRNA aminoacylation"/>
    <property type="evidence" value="ECO:0007669"/>
    <property type="project" value="UniProtKB-UniRule"/>
</dbReference>
<dbReference type="GO" id="GO:0000287">
    <property type="term" value="F:magnesium ion binding"/>
    <property type="evidence" value="ECO:0007669"/>
    <property type="project" value="UniProtKB-UniRule"/>
</dbReference>
<dbReference type="Gene3D" id="3.50.40.10">
    <property type="entry name" value="Phenylalanyl-trna Synthetase, Chain B, domain 3"/>
    <property type="match status" value="1"/>
</dbReference>
<feature type="binding site" evidence="15">
    <location>
        <position position="471"/>
    </location>
    <ligand>
        <name>Mg(2+)</name>
        <dbReference type="ChEBI" id="CHEBI:18420"/>
        <note>shared with alpha subunit</note>
    </ligand>
</feature>
<feature type="binding site" evidence="15">
    <location>
        <position position="470"/>
    </location>
    <ligand>
        <name>Mg(2+)</name>
        <dbReference type="ChEBI" id="CHEBI:18420"/>
        <note>shared with alpha subunit</note>
    </ligand>
</feature>
<dbReference type="PROSITE" id="PS50886">
    <property type="entry name" value="TRBD"/>
    <property type="match status" value="1"/>
</dbReference>
<comment type="similarity">
    <text evidence="2 15">Belongs to the phenylalanyl-tRNA synthetase beta subunit family. Type 1 subfamily.</text>
</comment>
<comment type="cofactor">
    <cofactor evidence="15">
        <name>Mg(2+)</name>
        <dbReference type="ChEBI" id="CHEBI:18420"/>
    </cofactor>
    <text evidence="15">Binds 2 magnesium ions per tetramer.</text>
</comment>
<sequence>MLVSYQWLKDYVDIDDLTVEETAEKLTRGGVEVDVLHPRSEGIEQVSVGYVEACEQHPNADKLNVCQVNTGEETAQIICGAPNVAAGQKVAVAKPGAALPGGMKIKKTKLRGEPSEGMICSLQELGIEQKLVAKEFIDGIYVFPESAEVGEDAVKELGLRDTVLELDLTPNRADCLSMIGIAYEMAALLDREVHQPDCTFSVAEQSAAEAVSVQVDVPEDNPYYGAKIIQNISIGPSPLWMQNRLTAAGIRPINNVVDITNYVLLEYGQPLHAFDLDRFGSNKVVVRRANEEETITTLDGEIRTLSAEHMVITNGKEPTALAGVMGGAFSEVQEDTTTILLESAYFNSSRVRKASKDMGLRSESSTRFEKGIDARRVEEASARAAYLLERYAGGTVLEGTVENDFRSDKKRVIETEPEQLNKLLGMDLSQEDILSIFRRLRFSVQTKGNRISVEVPTRRPDLKIEEDLAEEVARLYGYDYIPTTLPAGVTTPGSLSPEQKNRRKIRRYLEASGLHEAITYSLTSPEKASRFLLKEVPGTVTVSMPMSEERSTMRTSLIPHLLDTVQYNRNRQINDSSMFELGSVFIGEAGELTQQPEEKKVLAAAVTGTWEIHLWQGEKKKTDFFVVKGILEGLFDELGVLDNIQFVPSSRKELHPGRSADIVLNGRSVGFTGQVHPSVEKEWDIKETYIFQLDLDAILAAETEELSYAVLPRYPSISRDIALVVDQNVPAGDVQRVIEEAGGPLLKQVTLFDVYEGENLEAGKKSLAFSLVYLDPERTLTDEEVTKTHDQVLSQLTEKVQAVLRQ</sequence>